<evidence type="ECO:0000313" key="9">
    <source>
        <dbReference type="Proteomes" id="UP000440367"/>
    </source>
</evidence>
<dbReference type="AlphaFoldDB" id="A0A6A3VYM9"/>
<evidence type="ECO:0000313" key="1">
    <source>
        <dbReference type="EMBL" id="KAE8923752.1"/>
    </source>
</evidence>
<evidence type="ECO:0000313" key="2">
    <source>
        <dbReference type="EMBL" id="KAE9062259.1"/>
    </source>
</evidence>
<dbReference type="Proteomes" id="UP000429523">
    <property type="component" value="Unassembled WGS sequence"/>
</dbReference>
<evidence type="ECO:0000313" key="6">
    <source>
        <dbReference type="EMBL" id="KAE9272781.1"/>
    </source>
</evidence>
<evidence type="ECO:0000313" key="7">
    <source>
        <dbReference type="Proteomes" id="UP000429523"/>
    </source>
</evidence>
<organism evidence="3 8">
    <name type="scientific">Phytophthora fragariae</name>
    <dbReference type="NCBI Taxonomy" id="53985"/>
    <lineage>
        <taxon>Eukaryota</taxon>
        <taxon>Sar</taxon>
        <taxon>Stramenopiles</taxon>
        <taxon>Oomycota</taxon>
        <taxon>Peronosporomycetes</taxon>
        <taxon>Peronosporales</taxon>
        <taxon>Peronosporaceae</taxon>
        <taxon>Phytophthora</taxon>
    </lineage>
</organism>
<dbReference type="Proteomes" id="UP000476176">
    <property type="component" value="Unassembled WGS sequence"/>
</dbReference>
<dbReference type="EMBL" id="QXFY01005321">
    <property type="protein sequence ID" value="KAE9272781.1"/>
    <property type="molecule type" value="Genomic_DNA"/>
</dbReference>
<dbReference type="Proteomes" id="UP000440367">
    <property type="component" value="Unassembled WGS sequence"/>
</dbReference>
<dbReference type="EMBL" id="QXGB01002697">
    <property type="protein sequence ID" value="KAE9175725.1"/>
    <property type="molecule type" value="Genomic_DNA"/>
</dbReference>
<proteinExistence type="predicted"/>
<evidence type="ECO:0000313" key="3">
    <source>
        <dbReference type="EMBL" id="KAE9175725.1"/>
    </source>
</evidence>
<evidence type="ECO:0000313" key="4">
    <source>
        <dbReference type="EMBL" id="KAE9180588.1"/>
    </source>
</evidence>
<comment type="caution">
    <text evidence="3">The sequence shown here is derived from an EMBL/GenBank/DDBJ whole genome shotgun (WGS) entry which is preliminary data.</text>
</comment>
<dbReference type="EMBL" id="QXGF01002689">
    <property type="protein sequence ID" value="KAE8923752.1"/>
    <property type="molecule type" value="Genomic_DNA"/>
</dbReference>
<dbReference type="Proteomes" id="UP000433483">
    <property type="component" value="Unassembled WGS sequence"/>
</dbReference>
<evidence type="ECO:0000313" key="12">
    <source>
        <dbReference type="Proteomes" id="UP000488956"/>
    </source>
</evidence>
<evidence type="ECO:0000313" key="5">
    <source>
        <dbReference type="EMBL" id="KAE9188139.1"/>
    </source>
</evidence>
<accession>A0A6A3VYM9</accession>
<name>A0A6A3VYM9_9STRA</name>
<dbReference type="Proteomes" id="UP000486351">
    <property type="component" value="Unassembled WGS sequence"/>
</dbReference>
<dbReference type="EMBL" id="QXGD01002474">
    <property type="protein sequence ID" value="KAE9188139.1"/>
    <property type="molecule type" value="Genomic_DNA"/>
</dbReference>
<evidence type="ECO:0000313" key="10">
    <source>
        <dbReference type="Proteomes" id="UP000476176"/>
    </source>
</evidence>
<dbReference type="Proteomes" id="UP000488956">
    <property type="component" value="Unassembled WGS sequence"/>
</dbReference>
<protein>
    <submittedName>
        <fullName evidence="3">Uncharacterized protein</fullName>
    </submittedName>
</protein>
<dbReference type="EMBL" id="QXGC01002897">
    <property type="protein sequence ID" value="KAE9180588.1"/>
    <property type="molecule type" value="Genomic_DNA"/>
</dbReference>
<gene>
    <name evidence="5" type="ORF">PF002_g25391</name>
    <name evidence="4" type="ORF">PF004_g24794</name>
    <name evidence="3" type="ORF">PF005_g25272</name>
    <name evidence="6" type="ORF">PF008_g30010</name>
    <name evidence="1" type="ORF">PF009_g25999</name>
    <name evidence="2" type="ORF">PF010_g29477</name>
</gene>
<sequence length="51" mass="5622">MRTRWSGVPPVPVVSVIASSASVIEATVGARSASSSRKRDSCFMRRRRRCL</sequence>
<reference evidence="7 8" key="1">
    <citation type="submission" date="2018-08" db="EMBL/GenBank/DDBJ databases">
        <title>Genomic investigation of the strawberry pathogen Phytophthora fragariae indicates pathogenicity is determined by transcriptional variation in three key races.</title>
        <authorList>
            <person name="Adams T.M."/>
            <person name="Armitage A.D."/>
            <person name="Sobczyk M.K."/>
            <person name="Bates H.J."/>
            <person name="Dunwell J.M."/>
            <person name="Nellist C.F."/>
            <person name="Harrison R.J."/>
        </authorList>
    </citation>
    <scope>NUCLEOTIDE SEQUENCE [LARGE SCALE GENOMIC DNA]</scope>
    <source>
        <strain evidence="5 9">BC-1</strain>
        <strain evidence="4 10">BC-23</strain>
        <strain evidence="3 8">NOV-27</strain>
        <strain evidence="6 11">NOV-77</strain>
        <strain evidence="1 7">NOV-9</strain>
        <strain evidence="2 12">ONT-3</strain>
    </source>
</reference>
<keyword evidence="8" id="KW-1185">Reference proteome</keyword>
<evidence type="ECO:0000313" key="11">
    <source>
        <dbReference type="Proteomes" id="UP000486351"/>
    </source>
</evidence>
<dbReference type="EMBL" id="QXFX01004942">
    <property type="protein sequence ID" value="KAE9062259.1"/>
    <property type="molecule type" value="Genomic_DNA"/>
</dbReference>
<evidence type="ECO:0000313" key="8">
    <source>
        <dbReference type="Proteomes" id="UP000433483"/>
    </source>
</evidence>